<keyword evidence="4" id="KW-1185">Reference proteome</keyword>
<keyword evidence="1" id="KW-1133">Transmembrane helix</keyword>
<evidence type="ECO:0000256" key="1">
    <source>
        <dbReference type="SAM" id="Phobius"/>
    </source>
</evidence>
<proteinExistence type="predicted"/>
<reference evidence="3 4" key="1">
    <citation type="submission" date="2016-08" db="EMBL/GenBank/DDBJ databases">
        <title>Draft genome sequence of Candidatus Piscirickettsia litoralis, from seawater.</title>
        <authorList>
            <person name="Wan X."/>
            <person name="Lee A.J."/>
            <person name="Hou S."/>
            <person name="Donachie S.P."/>
        </authorList>
    </citation>
    <scope>NUCLEOTIDE SEQUENCE [LARGE SCALE GENOMIC DNA]</scope>
    <source>
        <strain evidence="3 4">Y2</strain>
    </source>
</reference>
<dbReference type="InterPro" id="IPR036938">
    <property type="entry name" value="PAP2/HPO_sf"/>
</dbReference>
<feature type="transmembrane region" description="Helical" evidence="1">
    <location>
        <begin position="86"/>
        <end position="105"/>
    </location>
</feature>
<feature type="transmembrane region" description="Helical" evidence="1">
    <location>
        <begin position="181"/>
        <end position="199"/>
    </location>
</feature>
<gene>
    <name evidence="3" type="ORF">BGC07_14035</name>
</gene>
<dbReference type="SMART" id="SM00014">
    <property type="entry name" value="acidPPc"/>
    <property type="match status" value="1"/>
</dbReference>
<name>A0ABX3A772_9GAMM</name>
<comment type="caution">
    <text evidence="3">The sequence shown here is derived from an EMBL/GenBank/DDBJ whole genome shotgun (WGS) entry which is preliminary data.</text>
</comment>
<protein>
    <submittedName>
        <fullName evidence="3">Phosphatidic acid phosphatase</fullName>
    </submittedName>
</protein>
<dbReference type="InterPro" id="IPR000326">
    <property type="entry name" value="PAP2/HPO"/>
</dbReference>
<organism evidence="3 4">
    <name type="scientific">Piscirickettsia litoralis</name>
    <dbReference type="NCBI Taxonomy" id="1891921"/>
    <lineage>
        <taxon>Bacteria</taxon>
        <taxon>Pseudomonadati</taxon>
        <taxon>Pseudomonadota</taxon>
        <taxon>Gammaproteobacteria</taxon>
        <taxon>Thiotrichales</taxon>
        <taxon>Piscirickettsiaceae</taxon>
        <taxon>Piscirickettsia</taxon>
    </lineage>
</organism>
<accession>A0ABX3A772</accession>
<keyword evidence="1" id="KW-0472">Membrane</keyword>
<dbReference type="EMBL" id="MDTU01000001">
    <property type="protein sequence ID" value="ODN44107.1"/>
    <property type="molecule type" value="Genomic_DNA"/>
</dbReference>
<sequence>MIMRLTKCRLSLLAIFILFVYGASYFWLDLPVLLFFKAHTQNFYHLAGVISHALSPAHWLIFAVIVAIGQFFLPKRFIRLRDCLREIALSIVIAAVIGALLKYGLARYRPIEFFQHHLYGFHFFSMKHDLNSTPSGHTLAVFAGLMPFVWYCRRAFFPVLVVGVIVMLSRLIYLDHYLADVWLGAWVGIASSYFVHHYYQSRWVNKS</sequence>
<keyword evidence="1" id="KW-0812">Transmembrane</keyword>
<evidence type="ECO:0000313" key="3">
    <source>
        <dbReference type="EMBL" id="ODN44107.1"/>
    </source>
</evidence>
<dbReference type="Proteomes" id="UP000094329">
    <property type="component" value="Unassembled WGS sequence"/>
</dbReference>
<feature type="domain" description="Phosphatidic acid phosphatase type 2/haloperoxidase" evidence="2">
    <location>
        <begin position="87"/>
        <end position="196"/>
    </location>
</feature>
<feature type="transmembrane region" description="Helical" evidence="1">
    <location>
        <begin position="155"/>
        <end position="174"/>
    </location>
</feature>
<dbReference type="SUPFAM" id="SSF48317">
    <property type="entry name" value="Acid phosphatase/Vanadium-dependent haloperoxidase"/>
    <property type="match status" value="1"/>
</dbReference>
<dbReference type="Gene3D" id="1.20.144.10">
    <property type="entry name" value="Phosphatidic acid phosphatase type 2/haloperoxidase"/>
    <property type="match status" value="1"/>
</dbReference>
<feature type="transmembrane region" description="Helical" evidence="1">
    <location>
        <begin position="56"/>
        <end position="74"/>
    </location>
</feature>
<dbReference type="Pfam" id="PF01569">
    <property type="entry name" value="PAP2"/>
    <property type="match status" value="1"/>
</dbReference>
<feature type="transmembrane region" description="Helical" evidence="1">
    <location>
        <begin position="12"/>
        <end position="36"/>
    </location>
</feature>
<evidence type="ECO:0000313" key="4">
    <source>
        <dbReference type="Proteomes" id="UP000094329"/>
    </source>
</evidence>
<evidence type="ECO:0000259" key="2">
    <source>
        <dbReference type="SMART" id="SM00014"/>
    </source>
</evidence>